<reference evidence="3" key="1">
    <citation type="submission" date="2022-03" db="EMBL/GenBank/DDBJ databases">
        <authorList>
            <person name="Martin H S."/>
        </authorList>
    </citation>
    <scope>NUCLEOTIDE SEQUENCE</scope>
</reference>
<dbReference type="SUPFAM" id="SSF63829">
    <property type="entry name" value="Calcium-dependent phosphotriesterase"/>
    <property type="match status" value="1"/>
</dbReference>
<dbReference type="InterPro" id="IPR013658">
    <property type="entry name" value="SGL"/>
</dbReference>
<evidence type="ECO:0000259" key="2">
    <source>
        <dbReference type="Pfam" id="PF08450"/>
    </source>
</evidence>
<dbReference type="PANTHER" id="PTHR10907">
    <property type="entry name" value="REGUCALCIN"/>
    <property type="match status" value="1"/>
</dbReference>
<dbReference type="PANTHER" id="PTHR10907:SF47">
    <property type="entry name" value="REGUCALCIN"/>
    <property type="match status" value="1"/>
</dbReference>
<dbReference type="Pfam" id="PF08450">
    <property type="entry name" value="SGL"/>
    <property type="match status" value="1"/>
</dbReference>
<dbReference type="PRINTS" id="PR01790">
    <property type="entry name" value="SMP30FAMILY"/>
</dbReference>
<dbReference type="Gene3D" id="2.120.10.30">
    <property type="entry name" value="TolB, C-terminal domain"/>
    <property type="match status" value="1"/>
</dbReference>
<dbReference type="InterPro" id="IPR005511">
    <property type="entry name" value="SMP-30"/>
</dbReference>
<proteinExistence type="inferred from homology"/>
<evidence type="ECO:0000256" key="1">
    <source>
        <dbReference type="ARBA" id="ARBA00008853"/>
    </source>
</evidence>
<accession>A0ABN8ICC9</accession>
<gene>
    <name evidence="3" type="ORF">IPOD504_LOCUS8616</name>
</gene>
<dbReference type="EMBL" id="OW152833">
    <property type="protein sequence ID" value="CAH2054419.1"/>
    <property type="molecule type" value="Genomic_DNA"/>
</dbReference>
<feature type="non-terminal residue" evidence="3">
    <location>
        <position position="1"/>
    </location>
</feature>
<name>A0ABN8ICC9_9NEOP</name>
<sequence>MVSCFLSVGAIKTKSVNQYYKISMVSSNDDPKNPALFAHGECPVWDADTQSLFFVDVHAQNVHRLNYNTGKISTKHIGYGPVNVVSLISGSRRLLVSVRSGLYLLDWMVAGDAALRLLTNLDDGQPDNQINEGKADVEGRFWVGTKGPQSGDNVVPDRGALYSVDQDSYTHARTHLKPVSISNGIAFAPNNSLMYYVDSPTQRIDAFDYDSLRGELSGRRTIIDLTTYGYDDAIPDGMTIDNKGHLWVALMFGGSVLHIDPDKRQVVFGYKLPVSRTTSVCWGGPDLDELFVTTGRAATDSEPLAGALFTIRATGSRGAPTHAFRFDNADSY</sequence>
<evidence type="ECO:0000313" key="3">
    <source>
        <dbReference type="EMBL" id="CAH2054419.1"/>
    </source>
</evidence>
<protein>
    <recommendedName>
        <fullName evidence="2">SMP-30/Gluconolactonase/LRE-like region domain-containing protein</fullName>
    </recommendedName>
</protein>
<dbReference type="InterPro" id="IPR011042">
    <property type="entry name" value="6-blade_b-propeller_TolB-like"/>
</dbReference>
<organism evidence="3 4">
    <name type="scientific">Iphiclides podalirius</name>
    <name type="common">scarce swallowtail</name>
    <dbReference type="NCBI Taxonomy" id="110791"/>
    <lineage>
        <taxon>Eukaryota</taxon>
        <taxon>Metazoa</taxon>
        <taxon>Ecdysozoa</taxon>
        <taxon>Arthropoda</taxon>
        <taxon>Hexapoda</taxon>
        <taxon>Insecta</taxon>
        <taxon>Pterygota</taxon>
        <taxon>Neoptera</taxon>
        <taxon>Endopterygota</taxon>
        <taxon>Lepidoptera</taxon>
        <taxon>Glossata</taxon>
        <taxon>Ditrysia</taxon>
        <taxon>Papilionoidea</taxon>
        <taxon>Papilionidae</taxon>
        <taxon>Papilioninae</taxon>
        <taxon>Iphiclides</taxon>
    </lineage>
</organism>
<feature type="domain" description="SMP-30/Gluconolactonase/LRE-like region" evidence="2">
    <location>
        <begin position="40"/>
        <end position="295"/>
    </location>
</feature>
<evidence type="ECO:0000313" key="4">
    <source>
        <dbReference type="Proteomes" id="UP000837857"/>
    </source>
</evidence>
<dbReference type="Proteomes" id="UP000837857">
    <property type="component" value="Chromosome 21"/>
</dbReference>
<keyword evidence="4" id="KW-1185">Reference proteome</keyword>
<comment type="similarity">
    <text evidence="1">Belongs to the SMP-30/CGR1 family.</text>
</comment>